<dbReference type="PANTHER" id="PTHR24421">
    <property type="entry name" value="NITRATE/NITRITE SENSOR PROTEIN NARX-RELATED"/>
    <property type="match status" value="1"/>
</dbReference>
<dbReference type="Pfam" id="PF07730">
    <property type="entry name" value="HisKA_3"/>
    <property type="match status" value="1"/>
</dbReference>
<proteinExistence type="predicted"/>
<comment type="catalytic activity">
    <reaction evidence="1">
        <text>ATP + protein L-histidine = ADP + protein N-phospho-L-histidine.</text>
        <dbReference type="EC" id="2.7.13.3"/>
    </reaction>
</comment>
<dbReference type="SUPFAM" id="SSF55874">
    <property type="entry name" value="ATPase domain of HSP90 chaperone/DNA topoisomerase II/histidine kinase"/>
    <property type="match status" value="1"/>
</dbReference>
<evidence type="ECO:0000256" key="2">
    <source>
        <dbReference type="ARBA" id="ARBA00012438"/>
    </source>
</evidence>
<evidence type="ECO:0000256" key="6">
    <source>
        <dbReference type="ARBA" id="ARBA00022777"/>
    </source>
</evidence>
<dbReference type="Pfam" id="PF23539">
    <property type="entry name" value="DUF7134"/>
    <property type="match status" value="1"/>
</dbReference>
<evidence type="ECO:0000256" key="8">
    <source>
        <dbReference type="ARBA" id="ARBA00023012"/>
    </source>
</evidence>
<name>A0ABN3H0Z4_9ACTN</name>
<dbReference type="SMART" id="SM00387">
    <property type="entry name" value="HATPase_c"/>
    <property type="match status" value="1"/>
</dbReference>
<dbReference type="Proteomes" id="UP001501444">
    <property type="component" value="Unassembled WGS sequence"/>
</dbReference>
<evidence type="ECO:0000313" key="12">
    <source>
        <dbReference type="Proteomes" id="UP001501444"/>
    </source>
</evidence>
<sequence length="369" mass="37833">MQLSGRLAAAIDAAAVVPVGAACLAAAYAAPEAGGPHEPGWVSVVVALAISAPVAVRRRWPYAAAAVATLAAAAALVTQVIPSFAGVAPGCALALVFYSLGAAAPNRWGLTAAAAGAVLAGVGVRPPTVAVFFGLAAVGPAFALGYVVAERRAQAALRDEQLVRQATVEERLRVARELHDVVAHTMTLIVVKASIANHVAEKSPAEARDALRVIETAGREAMLEVRRMLDMLREDTPDAPVRGLRDLPELASLATVGGVEVRLELDPPDAALPEAEGLAVYRIVQESLTNVVKHAAPARCRVRVEVRGGEVGIEVTDDGGRAAAPGRAGHGLIGMRERAAMHGGTFAAGPRPGGGFAVRARLPVGAARD</sequence>
<evidence type="ECO:0000256" key="5">
    <source>
        <dbReference type="ARBA" id="ARBA00022741"/>
    </source>
</evidence>
<dbReference type="InterPro" id="IPR050482">
    <property type="entry name" value="Sensor_HK_TwoCompSys"/>
</dbReference>
<dbReference type="Gene3D" id="3.30.565.10">
    <property type="entry name" value="Histidine kinase-like ATPase, C-terminal domain"/>
    <property type="match status" value="1"/>
</dbReference>
<dbReference type="EMBL" id="BAAARV010000064">
    <property type="protein sequence ID" value="GAA2366418.1"/>
    <property type="molecule type" value="Genomic_DNA"/>
</dbReference>
<reference evidence="11 12" key="1">
    <citation type="journal article" date="2019" name="Int. J. Syst. Evol. Microbiol.">
        <title>The Global Catalogue of Microorganisms (GCM) 10K type strain sequencing project: providing services to taxonomists for standard genome sequencing and annotation.</title>
        <authorList>
            <consortium name="The Broad Institute Genomics Platform"/>
            <consortium name="The Broad Institute Genome Sequencing Center for Infectious Disease"/>
            <person name="Wu L."/>
            <person name="Ma J."/>
        </authorList>
    </citation>
    <scope>NUCLEOTIDE SEQUENCE [LARGE SCALE GENOMIC DNA]</scope>
    <source>
        <strain evidence="11 12">JCM 3272</strain>
    </source>
</reference>
<dbReference type="InterPro" id="IPR011712">
    <property type="entry name" value="Sig_transdc_His_kin_sub3_dim/P"/>
</dbReference>
<evidence type="ECO:0000256" key="4">
    <source>
        <dbReference type="ARBA" id="ARBA00022679"/>
    </source>
</evidence>
<dbReference type="GO" id="GO:0016301">
    <property type="term" value="F:kinase activity"/>
    <property type="evidence" value="ECO:0007669"/>
    <property type="project" value="UniProtKB-KW"/>
</dbReference>
<gene>
    <name evidence="11" type="ORF">GCM10010170_065280</name>
</gene>
<evidence type="ECO:0000256" key="3">
    <source>
        <dbReference type="ARBA" id="ARBA00022553"/>
    </source>
</evidence>
<keyword evidence="9" id="KW-0472">Membrane</keyword>
<dbReference type="EC" id="2.7.13.3" evidence="2"/>
<keyword evidence="9" id="KW-1133">Transmembrane helix</keyword>
<dbReference type="PROSITE" id="PS51257">
    <property type="entry name" value="PROKAR_LIPOPROTEIN"/>
    <property type="match status" value="1"/>
</dbReference>
<evidence type="ECO:0000313" key="11">
    <source>
        <dbReference type="EMBL" id="GAA2366418.1"/>
    </source>
</evidence>
<feature type="transmembrane region" description="Helical" evidence="9">
    <location>
        <begin position="63"/>
        <end position="81"/>
    </location>
</feature>
<accession>A0ABN3H0Z4</accession>
<keyword evidence="8" id="KW-0902">Two-component regulatory system</keyword>
<evidence type="ECO:0000256" key="9">
    <source>
        <dbReference type="SAM" id="Phobius"/>
    </source>
</evidence>
<keyword evidence="7" id="KW-0067">ATP-binding</keyword>
<keyword evidence="5" id="KW-0547">Nucleotide-binding</keyword>
<feature type="transmembrane region" description="Helical" evidence="9">
    <location>
        <begin position="108"/>
        <end position="124"/>
    </location>
</feature>
<evidence type="ECO:0000259" key="10">
    <source>
        <dbReference type="SMART" id="SM00387"/>
    </source>
</evidence>
<protein>
    <recommendedName>
        <fullName evidence="2">histidine kinase</fullName>
        <ecNumber evidence="2">2.7.13.3</ecNumber>
    </recommendedName>
</protein>
<dbReference type="InterPro" id="IPR055558">
    <property type="entry name" value="DUF7134"/>
</dbReference>
<keyword evidence="3" id="KW-0597">Phosphoprotein</keyword>
<dbReference type="PANTHER" id="PTHR24421:SF10">
    <property type="entry name" value="NITRATE_NITRITE SENSOR PROTEIN NARQ"/>
    <property type="match status" value="1"/>
</dbReference>
<keyword evidence="12" id="KW-1185">Reference proteome</keyword>
<keyword evidence="4" id="KW-0808">Transferase</keyword>
<organism evidence="11 12">
    <name type="scientific">Dactylosporangium salmoneum</name>
    <dbReference type="NCBI Taxonomy" id="53361"/>
    <lineage>
        <taxon>Bacteria</taxon>
        <taxon>Bacillati</taxon>
        <taxon>Actinomycetota</taxon>
        <taxon>Actinomycetes</taxon>
        <taxon>Micromonosporales</taxon>
        <taxon>Micromonosporaceae</taxon>
        <taxon>Dactylosporangium</taxon>
    </lineage>
</organism>
<keyword evidence="9" id="KW-0812">Transmembrane</keyword>
<dbReference type="InterPro" id="IPR036890">
    <property type="entry name" value="HATPase_C_sf"/>
</dbReference>
<feature type="transmembrane region" description="Helical" evidence="9">
    <location>
        <begin position="130"/>
        <end position="149"/>
    </location>
</feature>
<feature type="transmembrane region" description="Helical" evidence="9">
    <location>
        <begin position="39"/>
        <end position="56"/>
    </location>
</feature>
<evidence type="ECO:0000256" key="7">
    <source>
        <dbReference type="ARBA" id="ARBA00022840"/>
    </source>
</evidence>
<dbReference type="Gene3D" id="1.20.5.1930">
    <property type="match status" value="1"/>
</dbReference>
<dbReference type="CDD" id="cd16917">
    <property type="entry name" value="HATPase_UhpB-NarQ-NarX-like"/>
    <property type="match status" value="1"/>
</dbReference>
<feature type="domain" description="Histidine kinase/HSP90-like ATPase" evidence="10">
    <location>
        <begin position="275"/>
        <end position="366"/>
    </location>
</feature>
<dbReference type="InterPro" id="IPR003594">
    <property type="entry name" value="HATPase_dom"/>
</dbReference>
<comment type="caution">
    <text evidence="11">The sequence shown here is derived from an EMBL/GenBank/DDBJ whole genome shotgun (WGS) entry which is preliminary data.</text>
</comment>
<evidence type="ECO:0000256" key="1">
    <source>
        <dbReference type="ARBA" id="ARBA00000085"/>
    </source>
</evidence>
<dbReference type="Pfam" id="PF02518">
    <property type="entry name" value="HATPase_c"/>
    <property type="match status" value="1"/>
</dbReference>
<dbReference type="RefSeq" id="WP_344616417.1">
    <property type="nucleotide sequence ID" value="NZ_BAAARV010000064.1"/>
</dbReference>
<keyword evidence="6 11" id="KW-0418">Kinase</keyword>